<accession>A0A0F8WY55</accession>
<reference evidence="1" key="1">
    <citation type="journal article" date="2015" name="Nature">
        <title>Complex archaea that bridge the gap between prokaryotes and eukaryotes.</title>
        <authorList>
            <person name="Spang A."/>
            <person name="Saw J.H."/>
            <person name="Jorgensen S.L."/>
            <person name="Zaremba-Niedzwiedzka K."/>
            <person name="Martijn J."/>
            <person name="Lind A.E."/>
            <person name="van Eijk R."/>
            <person name="Schleper C."/>
            <person name="Guy L."/>
            <person name="Ettema T.J."/>
        </authorList>
    </citation>
    <scope>NUCLEOTIDE SEQUENCE</scope>
</reference>
<sequence>MDVVAVEWGVVIAGKWNRAILTPNGVATRIFDLEDGSGVLLAVPFDGVSPYQIRHPDQNIIVVTDESRLQILAAVPDYETLGGAMEAGVRALKKLPETPVTAGGFNLKFRSSEVASDVAALMTDLFDTRLSDLGYSIVGRSSARSVRFDDGVLNLTLSSDEEGFRLACNFHRESKVTTELEAWLSTPIDNVRDKISNVLSAFGLTLAEAPSDDDGK</sequence>
<gene>
    <name evidence="1" type="ORF">LCGC14_3012760</name>
</gene>
<proteinExistence type="predicted"/>
<dbReference type="AlphaFoldDB" id="A0A0F8WY55"/>
<name>A0A0F8WY55_9ZZZZ</name>
<comment type="caution">
    <text evidence="1">The sequence shown here is derived from an EMBL/GenBank/DDBJ whole genome shotgun (WGS) entry which is preliminary data.</text>
</comment>
<protein>
    <submittedName>
        <fullName evidence="1">Uncharacterized protein</fullName>
    </submittedName>
</protein>
<dbReference type="EMBL" id="LAZR01062401">
    <property type="protein sequence ID" value="KKK61593.1"/>
    <property type="molecule type" value="Genomic_DNA"/>
</dbReference>
<organism evidence="1">
    <name type="scientific">marine sediment metagenome</name>
    <dbReference type="NCBI Taxonomy" id="412755"/>
    <lineage>
        <taxon>unclassified sequences</taxon>
        <taxon>metagenomes</taxon>
        <taxon>ecological metagenomes</taxon>
    </lineage>
</organism>
<evidence type="ECO:0000313" key="1">
    <source>
        <dbReference type="EMBL" id="KKK61593.1"/>
    </source>
</evidence>